<dbReference type="PANTHER" id="PTHR28060:SF1">
    <property type="entry name" value="ATP SYNTHASE SUBUNIT J, MITOCHONDRIAL"/>
    <property type="match status" value="1"/>
</dbReference>
<gene>
    <name evidence="2" type="ORF">LSUE1_G008582</name>
</gene>
<evidence type="ECO:0000313" key="3">
    <source>
        <dbReference type="Proteomes" id="UP000469558"/>
    </source>
</evidence>
<evidence type="ECO:0000313" key="2">
    <source>
        <dbReference type="EMBL" id="TVY56568.1"/>
    </source>
</evidence>
<name>A0A8T9BRK6_9HELO</name>
<protein>
    <submittedName>
        <fullName evidence="2">Uncharacterized protein</fullName>
    </submittedName>
</protein>
<dbReference type="InterPro" id="IPR006995">
    <property type="entry name" value="ATP_synth_F0_jsu"/>
</dbReference>
<dbReference type="OrthoDB" id="5520611at2759"/>
<keyword evidence="3" id="KW-1185">Reference proteome</keyword>
<dbReference type="PANTHER" id="PTHR28060">
    <property type="entry name" value="ATP SYNTHASE SUBUNIT J, MITOCHONDRIAL"/>
    <property type="match status" value="1"/>
</dbReference>
<evidence type="ECO:0000256" key="1">
    <source>
        <dbReference type="SAM" id="MobiDB-lite"/>
    </source>
</evidence>
<dbReference type="GO" id="GO:0045259">
    <property type="term" value="C:proton-transporting ATP synthase complex"/>
    <property type="evidence" value="ECO:0007669"/>
    <property type="project" value="InterPro"/>
</dbReference>
<dbReference type="Pfam" id="PF04911">
    <property type="entry name" value="ATP-synt_J"/>
    <property type="match status" value="2"/>
</dbReference>
<dbReference type="GO" id="GO:0046933">
    <property type="term" value="F:proton-transporting ATP synthase activity, rotational mechanism"/>
    <property type="evidence" value="ECO:0007669"/>
    <property type="project" value="TreeGrafter"/>
</dbReference>
<comment type="caution">
    <text evidence="2">The sequence shown here is derived from an EMBL/GenBank/DDBJ whole genome shotgun (WGS) entry which is preliminary data.</text>
</comment>
<sequence>MSFLGKKFPAPVAKPMAPFFIADKTANYKLILMEIYRPVMMYGINSFGNMMMANVCTADEFKNDPRNPNAKTAKPADKH</sequence>
<accession>A0A8T9BRK6</accession>
<organism evidence="2 3">
    <name type="scientific">Lachnellula suecica</name>
    <dbReference type="NCBI Taxonomy" id="602035"/>
    <lineage>
        <taxon>Eukaryota</taxon>
        <taxon>Fungi</taxon>
        <taxon>Dikarya</taxon>
        <taxon>Ascomycota</taxon>
        <taxon>Pezizomycotina</taxon>
        <taxon>Leotiomycetes</taxon>
        <taxon>Helotiales</taxon>
        <taxon>Lachnaceae</taxon>
        <taxon>Lachnellula</taxon>
    </lineage>
</organism>
<reference evidence="2 3" key="1">
    <citation type="submission" date="2018-05" db="EMBL/GenBank/DDBJ databases">
        <title>Genome sequencing and assembly of the regulated plant pathogen Lachnellula willkommii and related sister species for the development of diagnostic species identification markers.</title>
        <authorList>
            <person name="Giroux E."/>
            <person name="Bilodeau G."/>
        </authorList>
    </citation>
    <scope>NUCLEOTIDE SEQUENCE [LARGE SCALE GENOMIC DNA]</scope>
    <source>
        <strain evidence="2 3">CBS 268.59</strain>
    </source>
</reference>
<dbReference type="AlphaFoldDB" id="A0A8T9BRK6"/>
<dbReference type="EMBL" id="QGMK01002706">
    <property type="protein sequence ID" value="TVY56568.1"/>
    <property type="molecule type" value="Genomic_DNA"/>
</dbReference>
<dbReference type="Proteomes" id="UP000469558">
    <property type="component" value="Unassembled WGS sequence"/>
</dbReference>
<proteinExistence type="predicted"/>
<feature type="region of interest" description="Disordered" evidence="1">
    <location>
        <begin position="60"/>
        <end position="79"/>
    </location>
</feature>